<sequence>MANPACGKNDPSAAQPPLDDASREEIENWGYRWLTAVENRRRLDTWDQRSDILGILPPPDTENIADCDMAALAILRGTLEHWYHHYQTQATQDHLAANSDGARNPLPDRAHDDGEINVDTSSTNHRLRSTSAPVPPLPVGHSFAARVAGVGPSRLPSISLRAPEHGNNVASGSNSRGHSQTQGEKTPRGYTRRPSPKCSNKGAYLGAPPERGFEPCHCGRCLQKSRSVHVGPMDLSSASSSDAQAAVTDSLSKYGHVEDCRVQRSAKGIYYALGRFAADDSTHRAVRASGELARSHPILHRARVTYPFFSRYYQYRMHSTRETERSYQLAAQGNPPPGIDGDLPTGSTPSQSTMQFDGYSGSSSHAHGPWNGFYPQEGPLFQQGDPFVQQYTMPYPPANHNADADVSTQRENRRGGAYSQTKPPSENEAFEDLTTTIPSSNHSFHSSHSSAASTGVTPAIRVRIPEPAPVRRTIDPDSPVRQITFGNVPPNGEKKKKPQDGDENRGQPVIIPNHNSVRSDSSVRRITFGDVASDPEPQEPPTAIPDHNEARPDSPVRSVISSDLSTSNSRASGSIEPTRPTQPPAATRPVIEGNRIPTLSDEWDSPFFRQLEEADYLRSRYNEGENGRLRDQGDVRLLPDYSGTVIRRRPGPENGRVADLSDGVASTSGEKGTAGWKVAAKKKSKGKKKGGKAAVVDGNGAAAESKTDEVKKNGSAGEMKTDSAAEVQHDASVGKGADTMGTIKNQTVDPQPDNKTIKNDPRPLNYRADAGGSLRIPRQRFKKKTSRGSVQDLFKDHDQATQE</sequence>
<evidence type="ECO:0000313" key="1">
    <source>
        <dbReference type="EMBL" id="KAH6628356.1"/>
    </source>
</evidence>
<organism evidence="1 2">
    <name type="scientific">Chaetomium tenue</name>
    <dbReference type="NCBI Taxonomy" id="1854479"/>
    <lineage>
        <taxon>Eukaryota</taxon>
        <taxon>Fungi</taxon>
        <taxon>Dikarya</taxon>
        <taxon>Ascomycota</taxon>
        <taxon>Pezizomycotina</taxon>
        <taxon>Sordariomycetes</taxon>
        <taxon>Sordariomycetidae</taxon>
        <taxon>Sordariales</taxon>
        <taxon>Chaetomiaceae</taxon>
        <taxon>Chaetomium</taxon>
    </lineage>
</organism>
<protein>
    <submittedName>
        <fullName evidence="1">Uncharacterized protein</fullName>
    </submittedName>
</protein>
<keyword evidence="2" id="KW-1185">Reference proteome</keyword>
<name>A0ACB7P3V4_9PEZI</name>
<reference evidence="1 2" key="1">
    <citation type="journal article" date="2021" name="Nat. Commun.">
        <title>Genetic determinants of endophytism in the Arabidopsis root mycobiome.</title>
        <authorList>
            <person name="Mesny F."/>
            <person name="Miyauchi S."/>
            <person name="Thiergart T."/>
            <person name="Pickel B."/>
            <person name="Atanasova L."/>
            <person name="Karlsson M."/>
            <person name="Huettel B."/>
            <person name="Barry K.W."/>
            <person name="Haridas S."/>
            <person name="Chen C."/>
            <person name="Bauer D."/>
            <person name="Andreopoulos W."/>
            <person name="Pangilinan J."/>
            <person name="LaButti K."/>
            <person name="Riley R."/>
            <person name="Lipzen A."/>
            <person name="Clum A."/>
            <person name="Drula E."/>
            <person name="Henrissat B."/>
            <person name="Kohler A."/>
            <person name="Grigoriev I.V."/>
            <person name="Martin F.M."/>
            <person name="Hacquard S."/>
        </authorList>
    </citation>
    <scope>NUCLEOTIDE SEQUENCE [LARGE SCALE GENOMIC DNA]</scope>
    <source>
        <strain evidence="1 2">MPI-SDFR-AT-0079</strain>
    </source>
</reference>
<gene>
    <name evidence="1" type="ORF">F5144DRAFT_654653</name>
</gene>
<accession>A0ACB7P3V4</accession>
<dbReference type="EMBL" id="JAGIZQ010000005">
    <property type="protein sequence ID" value="KAH6628356.1"/>
    <property type="molecule type" value="Genomic_DNA"/>
</dbReference>
<comment type="caution">
    <text evidence="1">The sequence shown here is derived from an EMBL/GenBank/DDBJ whole genome shotgun (WGS) entry which is preliminary data.</text>
</comment>
<evidence type="ECO:0000313" key="2">
    <source>
        <dbReference type="Proteomes" id="UP000724584"/>
    </source>
</evidence>
<dbReference type="Proteomes" id="UP000724584">
    <property type="component" value="Unassembled WGS sequence"/>
</dbReference>
<proteinExistence type="predicted"/>